<evidence type="ECO:0000256" key="1">
    <source>
        <dbReference type="SAM" id="MobiDB-lite"/>
    </source>
</evidence>
<gene>
    <name evidence="2" type="ORF">Cgig2_009799</name>
</gene>
<dbReference type="PANTHER" id="PTHR33710">
    <property type="entry name" value="BNAC02G09200D PROTEIN"/>
    <property type="match status" value="1"/>
</dbReference>
<protein>
    <submittedName>
        <fullName evidence="2">Uncharacterized protein</fullName>
    </submittedName>
</protein>
<dbReference type="AlphaFoldDB" id="A0A9Q1JJ22"/>
<keyword evidence="3" id="KW-1185">Reference proteome</keyword>
<dbReference type="EMBL" id="JAKOGI010002406">
    <property type="protein sequence ID" value="KAJ8422061.1"/>
    <property type="molecule type" value="Genomic_DNA"/>
</dbReference>
<dbReference type="PANTHER" id="PTHR33710:SF81">
    <property type="entry name" value="ENDONUCLEASE_EXONUCLEASE_PHOSPHATASE DOMAIN-CONTAINING PROTEIN"/>
    <property type="match status" value="1"/>
</dbReference>
<accession>A0A9Q1JJ22</accession>
<sequence length="333" mass="38950">MNGSPLNVHTAACLGTLRMFARRRNFKGKNRGNSNYQKNIMNNKTPQRRGRVFKRIDKALHNTMWYDTFDYTHVFYQPQGLSDHSLISLDFPTCPKPRKTFQFYDMWVKDPHFMDIIAQQVDKKSQASKLQTLKSLLCNLRRPLSQLNKNKFADIYAQQAKARGHLTQTYVSITSFALSLIKQQSKAEWIGFGNESSRYFMAKIRHRKAKTNVYQLKDTHDNWVEGFEKDICKETLQDWGIKLQVDGLEQCIASLQKLKGARQIRGLVKAIVDAVIHHIWQARNFIIFKEKTQATADIVRAIREQITQRVLHLHHHSHNCTQCIDFLFSRNRQ</sequence>
<organism evidence="2 3">
    <name type="scientific">Carnegiea gigantea</name>
    <dbReference type="NCBI Taxonomy" id="171969"/>
    <lineage>
        <taxon>Eukaryota</taxon>
        <taxon>Viridiplantae</taxon>
        <taxon>Streptophyta</taxon>
        <taxon>Embryophyta</taxon>
        <taxon>Tracheophyta</taxon>
        <taxon>Spermatophyta</taxon>
        <taxon>Magnoliopsida</taxon>
        <taxon>eudicotyledons</taxon>
        <taxon>Gunneridae</taxon>
        <taxon>Pentapetalae</taxon>
        <taxon>Caryophyllales</taxon>
        <taxon>Cactineae</taxon>
        <taxon>Cactaceae</taxon>
        <taxon>Cactoideae</taxon>
        <taxon>Echinocereeae</taxon>
        <taxon>Carnegiea</taxon>
    </lineage>
</organism>
<comment type="caution">
    <text evidence="2">The sequence shown here is derived from an EMBL/GenBank/DDBJ whole genome shotgun (WGS) entry which is preliminary data.</text>
</comment>
<evidence type="ECO:0000313" key="3">
    <source>
        <dbReference type="Proteomes" id="UP001153076"/>
    </source>
</evidence>
<feature type="compositionally biased region" description="Polar residues" evidence="1">
    <location>
        <begin position="36"/>
        <end position="45"/>
    </location>
</feature>
<reference evidence="2" key="1">
    <citation type="submission" date="2022-04" db="EMBL/GenBank/DDBJ databases">
        <title>Carnegiea gigantea Genome sequencing and assembly v2.</title>
        <authorList>
            <person name="Copetti D."/>
            <person name="Sanderson M.J."/>
            <person name="Burquez A."/>
            <person name="Wojciechowski M.F."/>
        </authorList>
    </citation>
    <scope>NUCLEOTIDE SEQUENCE</scope>
    <source>
        <strain evidence="2">SGP5-SGP5p</strain>
        <tissue evidence="2">Aerial part</tissue>
    </source>
</reference>
<dbReference type="OrthoDB" id="1742302at2759"/>
<dbReference type="Proteomes" id="UP001153076">
    <property type="component" value="Unassembled WGS sequence"/>
</dbReference>
<name>A0A9Q1JJ22_9CARY</name>
<feature type="region of interest" description="Disordered" evidence="1">
    <location>
        <begin position="27"/>
        <end position="46"/>
    </location>
</feature>
<proteinExistence type="predicted"/>
<evidence type="ECO:0000313" key="2">
    <source>
        <dbReference type="EMBL" id="KAJ8422061.1"/>
    </source>
</evidence>